<dbReference type="EMBL" id="BARU01029259">
    <property type="protein sequence ID" value="GAH64849.1"/>
    <property type="molecule type" value="Genomic_DNA"/>
</dbReference>
<evidence type="ECO:0000313" key="1">
    <source>
        <dbReference type="EMBL" id="GAH64849.1"/>
    </source>
</evidence>
<gene>
    <name evidence="1" type="ORF">S03H2_46579</name>
</gene>
<comment type="caution">
    <text evidence="1">The sequence shown here is derived from an EMBL/GenBank/DDBJ whole genome shotgun (WGS) entry which is preliminary data.</text>
</comment>
<reference evidence="1" key="1">
    <citation type="journal article" date="2014" name="Front. Microbiol.">
        <title>High frequency of phylogenetically diverse reductive dehalogenase-homologous genes in deep subseafloor sedimentary metagenomes.</title>
        <authorList>
            <person name="Kawai M."/>
            <person name="Futagami T."/>
            <person name="Toyoda A."/>
            <person name="Takaki Y."/>
            <person name="Nishi S."/>
            <person name="Hori S."/>
            <person name="Arai W."/>
            <person name="Tsubouchi T."/>
            <person name="Morono Y."/>
            <person name="Uchiyama I."/>
            <person name="Ito T."/>
            <person name="Fujiyama A."/>
            <person name="Inagaki F."/>
            <person name="Takami H."/>
        </authorList>
    </citation>
    <scope>NUCLEOTIDE SEQUENCE</scope>
    <source>
        <strain evidence="1">Expedition CK06-06</strain>
    </source>
</reference>
<feature type="non-terminal residue" evidence="1">
    <location>
        <position position="1"/>
    </location>
</feature>
<sequence length="165" mass="18553">PEEVYQRWVPYAANNWIRDTNGCRMMRVGGGYSAINITLDSLDDTERSFPPSWEILDKYTPPFLDSDHPAWVAVYDLAHHALAETDFPREKTDENDRILAQASGEAAIQRVNNGRILYGGPANKLGPVFANFHLILAKIKKALDPNNVANPTRVIDMEAMEKAEK</sequence>
<organism evidence="1">
    <name type="scientific">marine sediment metagenome</name>
    <dbReference type="NCBI Taxonomy" id="412755"/>
    <lineage>
        <taxon>unclassified sequences</taxon>
        <taxon>metagenomes</taxon>
        <taxon>ecological metagenomes</taxon>
    </lineage>
</organism>
<proteinExistence type="predicted"/>
<dbReference type="AlphaFoldDB" id="X1IFF4"/>
<name>X1IFF4_9ZZZZ</name>
<protein>
    <submittedName>
        <fullName evidence="1">Uncharacterized protein</fullName>
    </submittedName>
</protein>
<accession>X1IFF4</accession>